<keyword evidence="3" id="KW-1185">Reference proteome</keyword>
<comment type="caution">
    <text evidence="2">The sequence shown here is derived from an EMBL/GenBank/DDBJ whole genome shotgun (WGS) entry which is preliminary data.</text>
</comment>
<dbReference type="EMBL" id="JAERRI010000010">
    <property type="protein sequence ID" value="MBL1091668.1"/>
    <property type="molecule type" value="Genomic_DNA"/>
</dbReference>
<dbReference type="Pfam" id="PF11575">
    <property type="entry name" value="FhuF_C"/>
    <property type="match status" value="1"/>
</dbReference>
<protein>
    <submittedName>
        <fullName evidence="2">(2Fe-2S)-binding protein</fullName>
    </submittedName>
</protein>
<evidence type="ECO:0000313" key="3">
    <source>
        <dbReference type="Proteomes" id="UP000629371"/>
    </source>
</evidence>
<proteinExistence type="predicted"/>
<evidence type="ECO:0000313" key="2">
    <source>
        <dbReference type="EMBL" id="MBL1091668.1"/>
    </source>
</evidence>
<sequence>MTAVLGRTAAVGPFFSVRTSAGAPRDQGFLPLAELYGEGVSPALRNRLETVATRLGTAEARVAASLVHQGLAGRLWSIALGPAVLAGRVPDLSGDALWWHPDRSAPDDLWLPFPSPSLSPCPRPSLAPSRSPLPLSPVEDLTSRLRAAVLRDHLVPLHHAISATTTISPKVLWGNAASALVGTLRVLHGWCRSTGHGAAAERAVALTASLLNTTPLHDCGTLDPTAPAFSRRSCCLYYRVPGGGLCGDCVLRGT</sequence>
<dbReference type="RefSeq" id="WP_201806341.1">
    <property type="nucleotide sequence ID" value="NZ_JAERRI010000010.1"/>
</dbReference>
<dbReference type="Proteomes" id="UP000629371">
    <property type="component" value="Unassembled WGS sequence"/>
</dbReference>
<gene>
    <name evidence="2" type="ORF">JK360_20085</name>
</gene>
<reference evidence="2 3" key="1">
    <citation type="submission" date="2021-01" db="EMBL/GenBank/DDBJ databases">
        <title>WGS of actinomycetes isolated from Thailand.</title>
        <authorList>
            <person name="Thawai C."/>
        </authorList>
    </citation>
    <scope>NUCLEOTIDE SEQUENCE [LARGE SCALE GENOMIC DNA]</scope>
    <source>
        <strain evidence="2 3">CH9-7</strain>
    </source>
</reference>
<accession>A0ABS1MV66</accession>
<organism evidence="2 3">
    <name type="scientific">Streptomyces siderophoricus</name>
    <dbReference type="NCBI Taxonomy" id="2802281"/>
    <lineage>
        <taxon>Bacteria</taxon>
        <taxon>Bacillati</taxon>
        <taxon>Actinomycetota</taxon>
        <taxon>Actinomycetes</taxon>
        <taxon>Kitasatosporales</taxon>
        <taxon>Streptomycetaceae</taxon>
        <taxon>Streptomyces</taxon>
    </lineage>
</organism>
<feature type="domain" description="Ferric siderophore reductase C-terminal" evidence="1">
    <location>
        <begin position="231"/>
        <end position="251"/>
    </location>
</feature>
<dbReference type="InterPro" id="IPR024726">
    <property type="entry name" value="FhuF_C"/>
</dbReference>
<name>A0ABS1MV66_9ACTN</name>
<evidence type="ECO:0000259" key="1">
    <source>
        <dbReference type="Pfam" id="PF11575"/>
    </source>
</evidence>